<keyword evidence="6 11" id="KW-0067">ATP-binding</keyword>
<evidence type="ECO:0000256" key="5">
    <source>
        <dbReference type="ARBA" id="ARBA00022741"/>
    </source>
</evidence>
<dbReference type="CDD" id="cd03214">
    <property type="entry name" value="ABC_Iron-Siderophores_B12_Hemin"/>
    <property type="match status" value="1"/>
</dbReference>
<dbReference type="GO" id="GO:0005886">
    <property type="term" value="C:plasma membrane"/>
    <property type="evidence" value="ECO:0007669"/>
    <property type="project" value="UniProtKB-SubCell"/>
</dbReference>
<dbReference type="GO" id="GO:0005524">
    <property type="term" value="F:ATP binding"/>
    <property type="evidence" value="ECO:0007669"/>
    <property type="project" value="UniProtKB-KW"/>
</dbReference>
<keyword evidence="4" id="KW-0410">Iron transport</keyword>
<dbReference type="InterPro" id="IPR027417">
    <property type="entry name" value="P-loop_NTPase"/>
</dbReference>
<accession>A0A5Q2RK28</accession>
<keyword evidence="8" id="KW-0406">Ion transport</keyword>
<dbReference type="GO" id="GO:0006826">
    <property type="term" value="P:iron ion transport"/>
    <property type="evidence" value="ECO:0007669"/>
    <property type="project" value="UniProtKB-KW"/>
</dbReference>
<keyword evidence="7" id="KW-0408">Iron</keyword>
<name>A0A5Q2RK28_9ACTN</name>
<gene>
    <name evidence="11" type="ORF">GH723_04415</name>
</gene>
<dbReference type="Proteomes" id="UP000334019">
    <property type="component" value="Chromosome"/>
</dbReference>
<dbReference type="KEGG" id="atq:GH723_04415"/>
<dbReference type="PROSITE" id="PS50893">
    <property type="entry name" value="ABC_TRANSPORTER_2"/>
    <property type="match status" value="1"/>
</dbReference>
<evidence type="ECO:0000256" key="1">
    <source>
        <dbReference type="ARBA" id="ARBA00004202"/>
    </source>
</evidence>
<dbReference type="InterPro" id="IPR003439">
    <property type="entry name" value="ABC_transporter-like_ATP-bd"/>
</dbReference>
<keyword evidence="9" id="KW-0472">Membrane</keyword>
<dbReference type="PANTHER" id="PTHR42771:SF3">
    <property type="entry name" value="PETROBACTIN IMPORT ATP-BINDING PROTEIN YCLP"/>
    <property type="match status" value="1"/>
</dbReference>
<dbReference type="EMBL" id="CP045851">
    <property type="protein sequence ID" value="QGG94407.1"/>
    <property type="molecule type" value="Genomic_DNA"/>
</dbReference>
<proteinExistence type="predicted"/>
<feature type="domain" description="ABC transporter" evidence="10">
    <location>
        <begin position="2"/>
        <end position="236"/>
    </location>
</feature>
<dbReference type="FunFam" id="3.40.50.300:FF:000134">
    <property type="entry name" value="Iron-enterobactin ABC transporter ATP-binding protein"/>
    <property type="match status" value="1"/>
</dbReference>
<dbReference type="InterPro" id="IPR051535">
    <property type="entry name" value="Siderophore_ABC-ATPase"/>
</dbReference>
<dbReference type="RefSeq" id="WP_153758513.1">
    <property type="nucleotide sequence ID" value="NZ_CP045851.1"/>
</dbReference>
<evidence type="ECO:0000256" key="4">
    <source>
        <dbReference type="ARBA" id="ARBA00022496"/>
    </source>
</evidence>
<evidence type="ECO:0000256" key="2">
    <source>
        <dbReference type="ARBA" id="ARBA00022448"/>
    </source>
</evidence>
<keyword evidence="3" id="KW-1003">Cell membrane</keyword>
<keyword evidence="2" id="KW-0813">Transport</keyword>
<dbReference type="InterPro" id="IPR003593">
    <property type="entry name" value="AAA+_ATPase"/>
</dbReference>
<dbReference type="AlphaFoldDB" id="A0A5Q2RK28"/>
<reference evidence="11 12" key="1">
    <citation type="submission" date="2019-11" db="EMBL/GenBank/DDBJ databases">
        <authorList>
            <person name="He Y."/>
        </authorList>
    </citation>
    <scope>NUCLEOTIDE SEQUENCE [LARGE SCALE GENOMIC DNA]</scope>
    <source>
        <strain evidence="11 12">SCSIO 58843</strain>
    </source>
</reference>
<evidence type="ECO:0000256" key="9">
    <source>
        <dbReference type="ARBA" id="ARBA00023136"/>
    </source>
</evidence>
<protein>
    <submittedName>
        <fullName evidence="11">ATP-binding cassette domain-containing protein</fullName>
    </submittedName>
</protein>
<evidence type="ECO:0000259" key="10">
    <source>
        <dbReference type="PROSITE" id="PS50893"/>
    </source>
</evidence>
<evidence type="ECO:0000313" key="12">
    <source>
        <dbReference type="Proteomes" id="UP000334019"/>
    </source>
</evidence>
<evidence type="ECO:0000256" key="8">
    <source>
        <dbReference type="ARBA" id="ARBA00023065"/>
    </source>
</evidence>
<evidence type="ECO:0000256" key="6">
    <source>
        <dbReference type="ARBA" id="ARBA00022840"/>
    </source>
</evidence>
<dbReference type="GO" id="GO:0016887">
    <property type="term" value="F:ATP hydrolysis activity"/>
    <property type="evidence" value="ECO:0007669"/>
    <property type="project" value="InterPro"/>
</dbReference>
<dbReference type="SMART" id="SM00382">
    <property type="entry name" value="AAA"/>
    <property type="match status" value="1"/>
</dbReference>
<comment type="subcellular location">
    <subcellularLocation>
        <location evidence="1">Cell membrane</location>
        <topology evidence="1">Peripheral membrane protein</topology>
    </subcellularLocation>
</comment>
<dbReference type="PANTHER" id="PTHR42771">
    <property type="entry name" value="IRON(3+)-HYDROXAMATE IMPORT ATP-BINDING PROTEIN FHUC"/>
    <property type="match status" value="1"/>
</dbReference>
<dbReference type="Pfam" id="PF00005">
    <property type="entry name" value="ABC_tran"/>
    <property type="match status" value="1"/>
</dbReference>
<evidence type="ECO:0000256" key="3">
    <source>
        <dbReference type="ARBA" id="ARBA00022475"/>
    </source>
</evidence>
<evidence type="ECO:0000313" key="11">
    <source>
        <dbReference type="EMBL" id="QGG94407.1"/>
    </source>
</evidence>
<dbReference type="SUPFAM" id="SSF52540">
    <property type="entry name" value="P-loop containing nucleoside triphosphate hydrolases"/>
    <property type="match status" value="1"/>
</dbReference>
<evidence type="ECO:0000256" key="7">
    <source>
        <dbReference type="ARBA" id="ARBA00023004"/>
    </source>
</evidence>
<keyword evidence="5" id="KW-0547">Nucleotide-binding</keyword>
<organism evidence="11 12">
    <name type="scientific">Actinomarinicola tropica</name>
    <dbReference type="NCBI Taxonomy" id="2789776"/>
    <lineage>
        <taxon>Bacteria</taxon>
        <taxon>Bacillati</taxon>
        <taxon>Actinomycetota</taxon>
        <taxon>Acidimicrobiia</taxon>
        <taxon>Acidimicrobiales</taxon>
        <taxon>Iamiaceae</taxon>
        <taxon>Actinomarinicola</taxon>
    </lineage>
</organism>
<keyword evidence="12" id="KW-1185">Reference proteome</keyword>
<sequence length="260" mass="28210">MITIDGITKRYGSTTVVDRVSLEIPRGGVVSLIGANGAGKSTLLSMVGRLLAPDGGRVLLDGVDVLATPSAELSCRLSILRQENHLPIRLTVRELVEFGRYPHCKGRLQEDDHRQVDLAIEHLELGTFAGRRLDQLSGGQRQRAYIAMVLAQDTDFVLLDEPLNNLDLRHAAQSMETIRSMAEQLDKTVVVVLHDVNVAAHHSDRVIAMKDGQVIADGAPAEVVTEAVLRKVYDLDVPVAHVDAGPVALHFARMASPAAE</sequence>
<dbReference type="Gene3D" id="3.40.50.300">
    <property type="entry name" value="P-loop containing nucleotide triphosphate hydrolases"/>
    <property type="match status" value="1"/>
</dbReference>